<dbReference type="GO" id="GO:0016747">
    <property type="term" value="F:acyltransferase activity, transferring groups other than amino-acyl groups"/>
    <property type="evidence" value="ECO:0007669"/>
    <property type="project" value="InterPro"/>
</dbReference>
<dbReference type="CDD" id="cd04301">
    <property type="entry name" value="NAT_SF"/>
    <property type="match status" value="1"/>
</dbReference>
<feature type="domain" description="N-acetyltransferase" evidence="1">
    <location>
        <begin position="3"/>
        <end position="145"/>
    </location>
</feature>
<reference evidence="2 3" key="1">
    <citation type="submission" date="2016-06" db="EMBL/GenBank/DDBJ databases">
        <authorList>
            <person name="Kjaerup R.B."/>
            <person name="Dalgaard T.S."/>
            <person name="Juul-Madsen H.R."/>
        </authorList>
    </citation>
    <scope>NUCLEOTIDE SEQUENCE [LARGE SCALE GENOMIC DNA]</scope>
    <source>
        <strain evidence="2 3">1S159</strain>
    </source>
</reference>
<dbReference type="InterPro" id="IPR016181">
    <property type="entry name" value="Acyl_CoA_acyltransferase"/>
</dbReference>
<dbReference type="STRING" id="688.A6E04_07520"/>
<dbReference type="Proteomes" id="UP000093523">
    <property type="component" value="Unassembled WGS sequence"/>
</dbReference>
<keyword evidence="2" id="KW-0808">Transferase</keyword>
<dbReference type="AlphaFoldDB" id="A0A1B9P082"/>
<dbReference type="OrthoDB" id="9812289at2"/>
<dbReference type="InterPro" id="IPR000182">
    <property type="entry name" value="GNAT_dom"/>
</dbReference>
<sequence>MNIEIRQGTIDDVIIVDRQIPEFDARNNKAKIIQRLNGLESLILIAFDNHEPVAYKMGYQLSSVEFYSWLGGVIPRYRKIGIATQLRCTQESWVKALGYHKVSVKSMNRYPAMLQLLISSGYHISGYEDEGSTQNSKIKFEKSITK</sequence>
<organism evidence="2 3">
    <name type="scientific">Aliivibrio logei</name>
    <name type="common">Vibrio logei</name>
    <dbReference type="NCBI Taxonomy" id="688"/>
    <lineage>
        <taxon>Bacteria</taxon>
        <taxon>Pseudomonadati</taxon>
        <taxon>Pseudomonadota</taxon>
        <taxon>Gammaproteobacteria</taxon>
        <taxon>Vibrionales</taxon>
        <taxon>Vibrionaceae</taxon>
        <taxon>Aliivibrio</taxon>
    </lineage>
</organism>
<dbReference type="PROSITE" id="PS51186">
    <property type="entry name" value="GNAT"/>
    <property type="match status" value="1"/>
</dbReference>
<name>A0A1B9P082_ALILO</name>
<dbReference type="Gene3D" id="3.40.630.30">
    <property type="match status" value="1"/>
</dbReference>
<dbReference type="EMBL" id="MAJU01000008">
    <property type="protein sequence ID" value="OCH21705.1"/>
    <property type="molecule type" value="Genomic_DNA"/>
</dbReference>
<protein>
    <submittedName>
        <fullName evidence="2">GCN5 family acetyltransferase</fullName>
    </submittedName>
</protein>
<gene>
    <name evidence="2" type="ORF">A6E04_07520</name>
</gene>
<proteinExistence type="predicted"/>
<comment type="caution">
    <text evidence="2">The sequence shown here is derived from an EMBL/GenBank/DDBJ whole genome shotgun (WGS) entry which is preliminary data.</text>
</comment>
<evidence type="ECO:0000313" key="2">
    <source>
        <dbReference type="EMBL" id="OCH21705.1"/>
    </source>
</evidence>
<accession>A0A1B9P082</accession>
<dbReference type="RefSeq" id="WP_065610308.1">
    <property type="nucleotide sequence ID" value="NZ_CAWMPN010000008.1"/>
</dbReference>
<evidence type="ECO:0000313" key="3">
    <source>
        <dbReference type="Proteomes" id="UP000093523"/>
    </source>
</evidence>
<evidence type="ECO:0000259" key="1">
    <source>
        <dbReference type="PROSITE" id="PS51186"/>
    </source>
</evidence>
<dbReference type="SUPFAM" id="SSF55729">
    <property type="entry name" value="Acyl-CoA N-acyltransferases (Nat)"/>
    <property type="match status" value="1"/>
</dbReference>